<dbReference type="SUPFAM" id="SSF48150">
    <property type="entry name" value="DNA-glycosylase"/>
    <property type="match status" value="1"/>
</dbReference>
<keyword evidence="9 15" id="KW-0378">Hydrolase</keyword>
<evidence type="ECO:0000256" key="10">
    <source>
        <dbReference type="ARBA" id="ARBA00023004"/>
    </source>
</evidence>
<evidence type="ECO:0000256" key="7">
    <source>
        <dbReference type="ARBA" id="ARBA00022723"/>
    </source>
</evidence>
<evidence type="ECO:0000256" key="2">
    <source>
        <dbReference type="ARBA" id="ARBA00001966"/>
    </source>
</evidence>
<evidence type="ECO:0000256" key="13">
    <source>
        <dbReference type="ARBA" id="ARBA00023295"/>
    </source>
</evidence>
<keyword evidence="11" id="KW-0411">Iron-sulfur</keyword>
<comment type="catalytic activity">
    <reaction evidence="1">
        <text>Hydrolyzes free adenine bases from 7,8-dihydro-8-oxoguanine:adenine mismatched double-stranded DNA, leaving an apurinic site.</text>
        <dbReference type="EC" id="3.2.2.31"/>
    </reaction>
</comment>
<name>A0A1W1BKK9_9ZZZZ</name>
<evidence type="ECO:0000256" key="6">
    <source>
        <dbReference type="ARBA" id="ARBA00022485"/>
    </source>
</evidence>
<evidence type="ECO:0000256" key="9">
    <source>
        <dbReference type="ARBA" id="ARBA00022801"/>
    </source>
</evidence>
<protein>
    <recommendedName>
        <fullName evidence="5">Adenine DNA glycosylase</fullName>
        <ecNumber evidence="4">3.2.2.31</ecNumber>
    </recommendedName>
</protein>
<dbReference type="EC" id="3.2.2.31" evidence="4"/>
<keyword evidence="6" id="KW-0004">4Fe-4S</keyword>
<dbReference type="InterPro" id="IPR003651">
    <property type="entry name" value="Endonuclease3_FeS-loop_motif"/>
</dbReference>
<reference evidence="15" key="1">
    <citation type="submission" date="2016-10" db="EMBL/GenBank/DDBJ databases">
        <authorList>
            <person name="de Groot N.N."/>
        </authorList>
    </citation>
    <scope>NUCLEOTIDE SEQUENCE</scope>
</reference>
<dbReference type="InterPro" id="IPR015797">
    <property type="entry name" value="NUDIX_hydrolase-like_dom_sf"/>
</dbReference>
<dbReference type="PROSITE" id="PS01155">
    <property type="entry name" value="ENDONUCLEASE_III_2"/>
    <property type="match status" value="1"/>
</dbReference>
<dbReference type="GO" id="GO:0006284">
    <property type="term" value="P:base-excision repair"/>
    <property type="evidence" value="ECO:0007669"/>
    <property type="project" value="InterPro"/>
</dbReference>
<gene>
    <name evidence="15" type="ORF">MNB_SM-7-1003</name>
</gene>
<dbReference type="Pfam" id="PF00730">
    <property type="entry name" value="HhH-GPD"/>
    <property type="match status" value="1"/>
</dbReference>
<proteinExistence type="inferred from homology"/>
<dbReference type="SMART" id="SM00525">
    <property type="entry name" value="FES"/>
    <property type="match status" value="1"/>
</dbReference>
<dbReference type="SUPFAM" id="SSF55811">
    <property type="entry name" value="Nudix"/>
    <property type="match status" value="1"/>
</dbReference>
<sequence length="314" mass="36039">MKTKQDLHKALLSWYEANGRHDLPWRNTNNLYHIYLSEVMLQQTQVERVREEYYPKFLDAFPSLKNLADAQVEDVLSLWSGLGYYLRARNLHKTAKLTQGDLPTTVDELLKLPGIGRYTASAICSFGLKQNVPVVDTNIKRVLIRLFALKNPKEATIWQKAKEILNHNKPKEHNLALMDLGSLICTPKDPKCDLCPLKSHCLGKEIAKELVAVKKKEYIAMDLFFGIHIRDAHIAMTPSTNGMYKGMLVFPEVDPIEENFLGSYKHSYTKYRLTVNLYKTDSIPKDVVWVELENFLDGHFPSLVKKAAKFLNFS</sequence>
<dbReference type="InterPro" id="IPR003265">
    <property type="entry name" value="HhH-GPD_domain"/>
</dbReference>
<dbReference type="CDD" id="cd00056">
    <property type="entry name" value="ENDO3c"/>
    <property type="match status" value="1"/>
</dbReference>
<dbReference type="GO" id="GO:0034039">
    <property type="term" value="F:8-oxo-7,8-dihydroguanine DNA N-glycosylase activity"/>
    <property type="evidence" value="ECO:0007669"/>
    <property type="project" value="TreeGrafter"/>
</dbReference>
<organism evidence="15">
    <name type="scientific">hydrothermal vent metagenome</name>
    <dbReference type="NCBI Taxonomy" id="652676"/>
    <lineage>
        <taxon>unclassified sequences</taxon>
        <taxon>metagenomes</taxon>
        <taxon>ecological metagenomes</taxon>
    </lineage>
</organism>
<dbReference type="InterPro" id="IPR044298">
    <property type="entry name" value="MIG/MutY"/>
</dbReference>
<dbReference type="PANTHER" id="PTHR42944:SF1">
    <property type="entry name" value="ADENINE DNA GLYCOSYLASE"/>
    <property type="match status" value="1"/>
</dbReference>
<keyword evidence="10" id="KW-0408">Iron</keyword>
<dbReference type="GO" id="GO:0051539">
    <property type="term" value="F:4 iron, 4 sulfur cluster binding"/>
    <property type="evidence" value="ECO:0007669"/>
    <property type="project" value="UniProtKB-KW"/>
</dbReference>
<dbReference type="Gene3D" id="1.10.1670.10">
    <property type="entry name" value="Helix-hairpin-Helix base-excision DNA repair enzymes (C-terminal)"/>
    <property type="match status" value="1"/>
</dbReference>
<dbReference type="InterPro" id="IPR011257">
    <property type="entry name" value="DNA_glycosylase"/>
</dbReference>
<keyword evidence="7" id="KW-0479">Metal-binding</keyword>
<feature type="domain" description="HhH-GPD" evidence="14">
    <location>
        <begin position="40"/>
        <end position="183"/>
    </location>
</feature>
<keyword evidence="8" id="KW-0227">DNA damage</keyword>
<comment type="similarity">
    <text evidence="3">Belongs to the Nth/MutY family.</text>
</comment>
<evidence type="ECO:0000256" key="11">
    <source>
        <dbReference type="ARBA" id="ARBA00023014"/>
    </source>
</evidence>
<evidence type="ECO:0000256" key="8">
    <source>
        <dbReference type="ARBA" id="ARBA00022763"/>
    </source>
</evidence>
<dbReference type="PANTHER" id="PTHR42944">
    <property type="entry name" value="ADENINE DNA GLYCOSYLASE"/>
    <property type="match status" value="1"/>
</dbReference>
<dbReference type="InterPro" id="IPR023170">
    <property type="entry name" value="HhH_base_excis_C"/>
</dbReference>
<evidence type="ECO:0000256" key="5">
    <source>
        <dbReference type="ARBA" id="ARBA00022023"/>
    </source>
</evidence>
<comment type="cofactor">
    <cofactor evidence="2">
        <name>[4Fe-4S] cluster</name>
        <dbReference type="ChEBI" id="CHEBI:49883"/>
    </cofactor>
</comment>
<dbReference type="Pfam" id="PF00633">
    <property type="entry name" value="HHH"/>
    <property type="match status" value="1"/>
</dbReference>
<dbReference type="EMBL" id="FPHB01000022">
    <property type="protein sequence ID" value="SFV54036.1"/>
    <property type="molecule type" value="Genomic_DNA"/>
</dbReference>
<keyword evidence="13 15" id="KW-0326">Glycosidase</keyword>
<dbReference type="SMART" id="SM00478">
    <property type="entry name" value="ENDO3c"/>
    <property type="match status" value="1"/>
</dbReference>
<dbReference type="GO" id="GO:0035485">
    <property type="term" value="F:adenine/guanine mispair binding"/>
    <property type="evidence" value="ECO:0007669"/>
    <property type="project" value="TreeGrafter"/>
</dbReference>
<dbReference type="GO" id="GO:0032357">
    <property type="term" value="F:oxidized purine DNA binding"/>
    <property type="evidence" value="ECO:0007669"/>
    <property type="project" value="TreeGrafter"/>
</dbReference>
<dbReference type="GO" id="GO:0006298">
    <property type="term" value="P:mismatch repair"/>
    <property type="evidence" value="ECO:0007669"/>
    <property type="project" value="TreeGrafter"/>
</dbReference>
<evidence type="ECO:0000259" key="14">
    <source>
        <dbReference type="SMART" id="SM00478"/>
    </source>
</evidence>
<evidence type="ECO:0000256" key="4">
    <source>
        <dbReference type="ARBA" id="ARBA00012045"/>
    </source>
</evidence>
<evidence type="ECO:0000256" key="1">
    <source>
        <dbReference type="ARBA" id="ARBA00000843"/>
    </source>
</evidence>
<dbReference type="Gene3D" id="1.10.340.30">
    <property type="entry name" value="Hypothetical protein, domain 2"/>
    <property type="match status" value="1"/>
</dbReference>
<keyword evidence="12" id="KW-0234">DNA repair</keyword>
<dbReference type="InterPro" id="IPR004036">
    <property type="entry name" value="Endonuclease-III-like_CS2"/>
</dbReference>
<evidence type="ECO:0000313" key="15">
    <source>
        <dbReference type="EMBL" id="SFV54036.1"/>
    </source>
</evidence>
<dbReference type="AlphaFoldDB" id="A0A1W1BKK9"/>
<evidence type="ECO:0000256" key="3">
    <source>
        <dbReference type="ARBA" id="ARBA00008343"/>
    </source>
</evidence>
<dbReference type="GO" id="GO:0046872">
    <property type="term" value="F:metal ion binding"/>
    <property type="evidence" value="ECO:0007669"/>
    <property type="project" value="UniProtKB-KW"/>
</dbReference>
<evidence type="ECO:0000256" key="12">
    <source>
        <dbReference type="ARBA" id="ARBA00023204"/>
    </source>
</evidence>
<dbReference type="GO" id="GO:0000701">
    <property type="term" value="F:purine-specific mismatch base pair DNA N-glycosylase activity"/>
    <property type="evidence" value="ECO:0007669"/>
    <property type="project" value="UniProtKB-EC"/>
</dbReference>
<accession>A0A1W1BKK9</accession>
<dbReference type="InterPro" id="IPR000445">
    <property type="entry name" value="HhH_motif"/>
</dbReference>